<feature type="transmembrane region" description="Helical" evidence="8">
    <location>
        <begin position="7"/>
        <end position="28"/>
    </location>
</feature>
<feature type="compositionally biased region" description="Polar residues" evidence="7">
    <location>
        <begin position="205"/>
        <end position="217"/>
    </location>
</feature>
<evidence type="ECO:0000256" key="8">
    <source>
        <dbReference type="SAM" id="Phobius"/>
    </source>
</evidence>
<dbReference type="OrthoDB" id="3556991at2"/>
<dbReference type="GO" id="GO:0008324">
    <property type="term" value="F:monoatomic cation transmembrane transporter activity"/>
    <property type="evidence" value="ECO:0007669"/>
    <property type="project" value="InterPro"/>
</dbReference>
<evidence type="ECO:0000256" key="4">
    <source>
        <dbReference type="ARBA" id="ARBA00022692"/>
    </source>
</evidence>
<dbReference type="Pfam" id="PF01899">
    <property type="entry name" value="MNHE"/>
    <property type="match status" value="1"/>
</dbReference>
<comment type="similarity">
    <text evidence="2">Belongs to the CPA3 antiporters (TC 2.A.63) subunit E family.</text>
</comment>
<dbReference type="STRING" id="670052.PA27867_2853"/>
<keyword evidence="10" id="KW-1185">Reference proteome</keyword>
<evidence type="ECO:0000256" key="5">
    <source>
        <dbReference type="ARBA" id="ARBA00022989"/>
    </source>
</evidence>
<dbReference type="InterPro" id="IPR002758">
    <property type="entry name" value="Cation_antiport_E"/>
</dbReference>
<dbReference type="PANTHER" id="PTHR34584">
    <property type="entry name" value="NA(+)/H(+) ANTIPORTER SUBUNIT E1"/>
    <property type="match status" value="1"/>
</dbReference>
<evidence type="ECO:0000256" key="6">
    <source>
        <dbReference type="ARBA" id="ARBA00023136"/>
    </source>
</evidence>
<gene>
    <name evidence="9" type="ORF">PA27867_2853</name>
</gene>
<feature type="transmembrane region" description="Helical" evidence="8">
    <location>
        <begin position="34"/>
        <end position="56"/>
    </location>
</feature>
<reference evidence="9 10" key="1">
    <citation type="submission" date="2016-06" db="EMBL/GenBank/DDBJ databases">
        <title>Genome sequencing of Cryobacterium arcticum PAMC 27867.</title>
        <authorList>
            <person name="Lee J."/>
            <person name="Kim O.-S."/>
        </authorList>
    </citation>
    <scope>NUCLEOTIDE SEQUENCE [LARGE SCALE GENOMIC DNA]</scope>
    <source>
        <strain evidence="9 10">PAMC 27867</strain>
    </source>
</reference>
<protein>
    <submittedName>
        <fullName evidence="9">Cation:proton antiporter</fullName>
    </submittedName>
</protein>
<feature type="region of interest" description="Disordered" evidence="7">
    <location>
        <begin position="183"/>
        <end position="217"/>
    </location>
</feature>
<evidence type="ECO:0000313" key="9">
    <source>
        <dbReference type="EMBL" id="ANP73791.1"/>
    </source>
</evidence>
<dbReference type="KEGG" id="cart:PA27867_2853"/>
<evidence type="ECO:0000256" key="1">
    <source>
        <dbReference type="ARBA" id="ARBA00004651"/>
    </source>
</evidence>
<accession>A0A1B1BMN1</accession>
<dbReference type="EMBL" id="CP016282">
    <property type="protein sequence ID" value="ANP73791.1"/>
    <property type="molecule type" value="Genomic_DNA"/>
</dbReference>
<dbReference type="GO" id="GO:0005886">
    <property type="term" value="C:plasma membrane"/>
    <property type="evidence" value="ECO:0007669"/>
    <property type="project" value="UniProtKB-SubCell"/>
</dbReference>
<keyword evidence="6 8" id="KW-0472">Membrane</keyword>
<evidence type="ECO:0000256" key="3">
    <source>
        <dbReference type="ARBA" id="ARBA00022475"/>
    </source>
</evidence>
<keyword evidence="5 8" id="KW-1133">Transmembrane helix</keyword>
<dbReference type="RefSeq" id="WP_066597445.1">
    <property type="nucleotide sequence ID" value="NZ_CP016282.1"/>
</dbReference>
<name>A0A1B1BMN1_9MICO</name>
<keyword evidence="4 8" id="KW-0812">Transmembrane</keyword>
<dbReference type="AlphaFoldDB" id="A0A1B1BMN1"/>
<organism evidence="9 10">
    <name type="scientific">Cryobacterium arcticum</name>
    <dbReference type="NCBI Taxonomy" id="670052"/>
    <lineage>
        <taxon>Bacteria</taxon>
        <taxon>Bacillati</taxon>
        <taxon>Actinomycetota</taxon>
        <taxon>Actinomycetes</taxon>
        <taxon>Micrococcales</taxon>
        <taxon>Microbacteriaceae</taxon>
        <taxon>Cryobacterium</taxon>
    </lineage>
</organism>
<evidence type="ECO:0000256" key="7">
    <source>
        <dbReference type="SAM" id="MobiDB-lite"/>
    </source>
</evidence>
<evidence type="ECO:0000313" key="10">
    <source>
        <dbReference type="Proteomes" id="UP000092582"/>
    </source>
</evidence>
<dbReference type="NCBIfam" id="NF006521">
    <property type="entry name" value="PRK08965.1-5"/>
    <property type="match status" value="1"/>
</dbReference>
<sequence length="217" mass="23720">MSSVRERLGGLISQLPLFLGLVLLWSLLWGKFSWLNLVTGAVFAALVSVVFYLPAVQLSGRINLWRSVWLFAKLIWDIVRASVDVSWLALGPRYTASNAILAVHLRTRSDLILTWTAVATSIVPGSIVVDIERVDSTLYLHVINMHDEVEADAFRARVLATERRIVMAFGSREDVERVCQVRADEDLSDGAPGAPGPHAPHGPGTHSSTDPENGATA</sequence>
<keyword evidence="3" id="KW-1003">Cell membrane</keyword>
<proteinExistence type="inferred from homology"/>
<dbReference type="PANTHER" id="PTHR34584:SF1">
    <property type="entry name" value="NA(+)_H(+) ANTIPORTER SUBUNIT E1"/>
    <property type="match status" value="1"/>
</dbReference>
<comment type="subcellular location">
    <subcellularLocation>
        <location evidence="1">Cell membrane</location>
        <topology evidence="1">Multi-pass membrane protein</topology>
    </subcellularLocation>
</comment>
<dbReference type="Proteomes" id="UP000092582">
    <property type="component" value="Chromosome 1"/>
</dbReference>
<evidence type="ECO:0000256" key="2">
    <source>
        <dbReference type="ARBA" id="ARBA00006228"/>
    </source>
</evidence>